<organism evidence="5 6">
    <name type="scientific">Cebus imitator</name>
    <name type="common">Panamanian white-faced capuchin</name>
    <name type="synonym">Cebus capucinus imitator</name>
    <dbReference type="NCBI Taxonomy" id="2715852"/>
    <lineage>
        <taxon>Eukaryota</taxon>
        <taxon>Metazoa</taxon>
        <taxon>Chordata</taxon>
        <taxon>Craniata</taxon>
        <taxon>Vertebrata</taxon>
        <taxon>Euteleostomi</taxon>
        <taxon>Mammalia</taxon>
        <taxon>Eutheria</taxon>
        <taxon>Euarchontoglires</taxon>
        <taxon>Primates</taxon>
        <taxon>Haplorrhini</taxon>
        <taxon>Platyrrhini</taxon>
        <taxon>Cebidae</taxon>
        <taxon>Cebinae</taxon>
        <taxon>Cebus</taxon>
    </lineage>
</organism>
<keyword evidence="6" id="KW-1185">Reference proteome</keyword>
<dbReference type="InterPro" id="IPR025946">
    <property type="entry name" value="CABIT_dom"/>
</dbReference>
<feature type="compositionally biased region" description="Low complexity" evidence="3">
    <location>
        <begin position="441"/>
        <end position="451"/>
    </location>
</feature>
<name>A0A2K5SHW5_CEBIM</name>
<evidence type="ECO:0000313" key="6">
    <source>
        <dbReference type="Proteomes" id="UP000233040"/>
    </source>
</evidence>
<accession>A0A2K5SHW5</accession>
<feature type="region of interest" description="Disordered" evidence="3">
    <location>
        <begin position="497"/>
        <end position="534"/>
    </location>
</feature>
<reference evidence="5" key="1">
    <citation type="submission" date="2025-08" db="UniProtKB">
        <authorList>
            <consortium name="Ensembl"/>
        </authorList>
    </citation>
    <scope>IDENTIFICATION</scope>
</reference>
<dbReference type="Proteomes" id="UP000233040">
    <property type="component" value="Unassembled WGS sequence"/>
</dbReference>
<dbReference type="Gene3D" id="1.10.150.50">
    <property type="entry name" value="Transcription Factor, Ets-1"/>
    <property type="match status" value="1"/>
</dbReference>
<dbReference type="Pfam" id="PF12736">
    <property type="entry name" value="CABIT"/>
    <property type="match status" value="1"/>
</dbReference>
<sequence length="665" mass="71539">MQRMPDPGKFKLLEQARDVREPVRYFSSVEEVASVFPDRIFVMEAITFSVKVVSGEFSEDSEVYNFTLHAGDELTLMGQAEILCAKTTKERSRFTTLLRKLGRAGALAGVGGGGPGGAGAAGGGGGGGARSVKGKMPCLICMNHRTNESLSLPFQCQGRFSTRSPLELQMQEGEHTVRAIIERVRLPVNVLVPSRPPRNPYDLHPVREGHCYKLVSIISKTVVLGLALRREGPAPLHFLLLTDTPRFALPQGLLAGDPRVERLVRDSASYCRERFDPDEYSTAVREAPAELAEDCASPRRVRLCLPAPRAPGLARGPGPLVPAAAGDCDQEYVSPDWAASPEPAAPPAEIPYEELWAHQGPEGLARPPPGPDLISFGAAGPRRREPEAPPPPVPPKSEAVKEECRLLNAPPVPPRGGNGSGRLSGSPPVPPRFPKLQPVHSPSSSLSYYSSGLQDGAVSRSGSGSPSPDTYSLYCYPCTWGDCKEPALEPFDPFELEQASSPEPELLRSQDPRVVGTPGPGPHLSPLGPPKAFEPEGLVLRQVPTPLSPAALQGPEAGGARLFLTQGRLEGPPASPQDGATGFGVRDASSWQPPADLSALSLEEVSRSLRFIGLSEDVVSFFARERIDGSIFVQLSEDILADDFHLTKLQVKKIMQFIKGWRPKI</sequence>
<keyword evidence="2" id="KW-0597">Phosphoprotein</keyword>
<dbReference type="Ensembl" id="ENSCCAT00000057780.1">
    <property type="protein sequence ID" value="ENSCCAP00000039970.1"/>
    <property type="gene ID" value="ENSCCAG00000037792.1"/>
</dbReference>
<evidence type="ECO:0000256" key="3">
    <source>
        <dbReference type="SAM" id="MobiDB-lite"/>
    </source>
</evidence>
<evidence type="ECO:0000256" key="2">
    <source>
        <dbReference type="ARBA" id="ARBA00022553"/>
    </source>
</evidence>
<evidence type="ECO:0000259" key="4">
    <source>
        <dbReference type="Pfam" id="PF12736"/>
    </source>
</evidence>
<dbReference type="CDD" id="cd09525">
    <property type="entry name" value="SAM_GAREM"/>
    <property type="match status" value="1"/>
</dbReference>
<feature type="compositionally biased region" description="Pro residues" evidence="3">
    <location>
        <begin position="519"/>
        <end position="529"/>
    </location>
</feature>
<dbReference type="InterPro" id="IPR013761">
    <property type="entry name" value="SAM/pointed_sf"/>
</dbReference>
<dbReference type="GeneTree" id="ENSGT00530000063834"/>
<evidence type="ECO:0000256" key="1">
    <source>
        <dbReference type="ARBA" id="ARBA00006392"/>
    </source>
</evidence>
<dbReference type="SUPFAM" id="SSF47769">
    <property type="entry name" value="SAM/Pointed domain"/>
    <property type="match status" value="1"/>
</dbReference>
<dbReference type="PANTHER" id="PTHR14454">
    <property type="entry name" value="GRB2-ASSOCIATED AND REGULATOR OF MAPK PROTEIN FAMILY MEMBER"/>
    <property type="match status" value="1"/>
</dbReference>
<dbReference type="InterPro" id="IPR052281">
    <property type="entry name" value="GAREM"/>
</dbReference>
<dbReference type="AlphaFoldDB" id="A0A2K5SHW5"/>
<proteinExistence type="inferred from homology"/>
<protein>
    <submittedName>
        <fullName evidence="5">GRB2 associated regulator of MAPK1 subtype 2</fullName>
    </submittedName>
</protein>
<feature type="region of interest" description="Disordered" evidence="3">
    <location>
        <begin position="360"/>
        <end position="468"/>
    </location>
</feature>
<comment type="similarity">
    <text evidence="1">Belongs to the GAREM family.</text>
</comment>
<gene>
    <name evidence="5" type="primary">GAREM2</name>
</gene>
<dbReference type="PANTHER" id="PTHR14454:SF5">
    <property type="entry name" value="GRB2-ASSOCIATED AND REGULATOR OF MAPK PROTEIN 2"/>
    <property type="match status" value="1"/>
</dbReference>
<evidence type="ECO:0000313" key="5">
    <source>
        <dbReference type="Ensembl" id="ENSCCAP00000039970.1"/>
    </source>
</evidence>
<feature type="domain" description="CABIT" evidence="4">
    <location>
        <begin position="7"/>
        <end position="232"/>
    </location>
</feature>
<reference evidence="5" key="2">
    <citation type="submission" date="2025-09" db="UniProtKB">
        <authorList>
            <consortium name="Ensembl"/>
        </authorList>
    </citation>
    <scope>IDENTIFICATION</scope>
</reference>